<dbReference type="PANTHER" id="PTHR12806">
    <property type="entry name" value="EAP30 SUBUNIT OF ELL COMPLEX"/>
    <property type="match status" value="1"/>
</dbReference>
<reference evidence="1" key="1">
    <citation type="submission" date="2025-08" db="UniProtKB">
        <authorList>
            <consortium name="Ensembl"/>
        </authorList>
    </citation>
    <scope>IDENTIFICATION</scope>
</reference>
<dbReference type="Proteomes" id="UP000472241">
    <property type="component" value="Unplaced"/>
</dbReference>
<evidence type="ECO:0000313" key="2">
    <source>
        <dbReference type="Proteomes" id="UP000472241"/>
    </source>
</evidence>
<dbReference type="AlphaFoldDB" id="A0A667HJB1"/>
<keyword evidence="2" id="KW-1185">Reference proteome</keyword>
<dbReference type="InterPro" id="IPR036390">
    <property type="entry name" value="WH_DNA-bd_sf"/>
</dbReference>
<dbReference type="SUPFAM" id="SSF46785">
    <property type="entry name" value="Winged helix' DNA-binding domain"/>
    <property type="match status" value="1"/>
</dbReference>
<dbReference type="GO" id="GO:0000814">
    <property type="term" value="C:ESCRT II complex"/>
    <property type="evidence" value="ECO:0007669"/>
    <property type="project" value="InterPro"/>
</dbReference>
<accession>A0A667HJB1</accession>
<protein>
    <submittedName>
        <fullName evidence="1">Uncharacterized protein</fullName>
    </submittedName>
</protein>
<dbReference type="Ensembl" id="ENSLCNT00005022215.1">
    <property type="protein sequence ID" value="ENSLCNP00005019843.1"/>
    <property type="gene ID" value="ENSLCNG00005012962.1"/>
</dbReference>
<dbReference type="Pfam" id="PF04157">
    <property type="entry name" value="EAP30"/>
    <property type="match status" value="1"/>
</dbReference>
<reference evidence="1" key="2">
    <citation type="submission" date="2025-09" db="UniProtKB">
        <authorList>
            <consortium name="Ensembl"/>
        </authorList>
    </citation>
    <scope>IDENTIFICATION</scope>
</reference>
<dbReference type="PANTHER" id="PTHR12806:SF0">
    <property type="entry name" value="VACUOLAR-SORTING PROTEIN SNF8"/>
    <property type="match status" value="1"/>
</dbReference>
<sequence>MHGLWVGAGATAKKELAEVKCKKRRTVLAEDHLAQMPKQLDVFKTNQEEFAGKHKQEILEKPEFLAQFQDTCALLGWILWPPEKGFILFTDFSICW</sequence>
<dbReference type="InterPro" id="IPR016689">
    <property type="entry name" value="ESCRT-2_cplx_Snf8"/>
</dbReference>
<dbReference type="Gene3D" id="6.10.140.180">
    <property type="match status" value="1"/>
</dbReference>
<evidence type="ECO:0000313" key="1">
    <source>
        <dbReference type="Ensembl" id="ENSLCNP00005019843.1"/>
    </source>
</evidence>
<proteinExistence type="predicted"/>
<organism evidence="1 2">
    <name type="scientific">Lynx canadensis</name>
    <name type="common">Canada lynx</name>
    <name type="synonym">Felis canadensis</name>
    <dbReference type="NCBI Taxonomy" id="61383"/>
    <lineage>
        <taxon>Eukaryota</taxon>
        <taxon>Metazoa</taxon>
        <taxon>Chordata</taxon>
        <taxon>Craniata</taxon>
        <taxon>Vertebrata</taxon>
        <taxon>Euteleostomi</taxon>
        <taxon>Mammalia</taxon>
        <taxon>Eutheria</taxon>
        <taxon>Laurasiatheria</taxon>
        <taxon>Carnivora</taxon>
        <taxon>Feliformia</taxon>
        <taxon>Felidae</taxon>
        <taxon>Felinae</taxon>
        <taxon>Lynx</taxon>
    </lineage>
</organism>
<dbReference type="InterPro" id="IPR040608">
    <property type="entry name" value="Snf8/Vps36"/>
</dbReference>
<dbReference type="GO" id="GO:0043328">
    <property type="term" value="P:protein transport to vacuole involved in ubiquitin-dependent protein catabolic process via the multivesicular body sorting pathway"/>
    <property type="evidence" value="ECO:0007669"/>
    <property type="project" value="TreeGrafter"/>
</dbReference>
<name>A0A667HJB1_LYNCA</name>